<dbReference type="GO" id="GO:0046872">
    <property type="term" value="F:metal ion binding"/>
    <property type="evidence" value="ECO:0007669"/>
    <property type="project" value="UniProtKB-KW"/>
</dbReference>
<dbReference type="CDD" id="cd01335">
    <property type="entry name" value="Radical_SAM"/>
    <property type="match status" value="1"/>
</dbReference>
<dbReference type="PROSITE" id="PS51918">
    <property type="entry name" value="RADICAL_SAM"/>
    <property type="match status" value="1"/>
</dbReference>
<evidence type="ECO:0000259" key="7">
    <source>
        <dbReference type="PROSITE" id="PS51918"/>
    </source>
</evidence>
<dbReference type="InterPro" id="IPR012840">
    <property type="entry name" value="NrdG2"/>
</dbReference>
<dbReference type="GO" id="GO:0003824">
    <property type="term" value="F:catalytic activity"/>
    <property type="evidence" value="ECO:0007669"/>
    <property type="project" value="InterPro"/>
</dbReference>
<keyword evidence="4" id="KW-0479">Metal-binding</keyword>
<proteinExistence type="predicted"/>
<protein>
    <submittedName>
        <fullName evidence="8">Anaerobic ribonucleoside-triphosphate reductase activating protein</fullName>
    </submittedName>
</protein>
<dbReference type="InterPro" id="IPR034457">
    <property type="entry name" value="Organic_radical-activating"/>
</dbReference>
<dbReference type="InterPro" id="IPR058240">
    <property type="entry name" value="rSAM_sf"/>
</dbReference>
<evidence type="ECO:0000313" key="8">
    <source>
        <dbReference type="EMBL" id="URA09176.1"/>
    </source>
</evidence>
<evidence type="ECO:0000256" key="2">
    <source>
        <dbReference type="ARBA" id="ARBA00022485"/>
    </source>
</evidence>
<dbReference type="KEGG" id="taqu:KDW03_06605"/>
<sequence length="210" mass="23927">MFYGLQKTTLVDFPGRIAATLFTGGCNFRCPWCHNKDLVYPERLGLLSPLPEDDIKAFLLQRKDQLDGICVTGGEPTLWGDRLIEFLLWAKSLGYETKIDTNGSHPEWIERALKEKAVDFFAMDIKQTWESYREAIGLPSCDISLLKKSIKLIQASGKPHQFRTTLIPGISPKSMEKLTQELGISLVFQEYRDPTIYEKAINREENALRA</sequence>
<evidence type="ECO:0000256" key="3">
    <source>
        <dbReference type="ARBA" id="ARBA00022691"/>
    </source>
</evidence>
<accession>A0AAX3BAG4</accession>
<dbReference type="PANTHER" id="PTHR30352">
    <property type="entry name" value="PYRUVATE FORMATE-LYASE-ACTIVATING ENZYME"/>
    <property type="match status" value="1"/>
</dbReference>
<dbReference type="Pfam" id="PF04055">
    <property type="entry name" value="Radical_SAM"/>
    <property type="match status" value="1"/>
</dbReference>
<keyword evidence="9" id="KW-1185">Reference proteome</keyword>
<dbReference type="Proteomes" id="UP001056539">
    <property type="component" value="Chromosome"/>
</dbReference>
<keyword evidence="5" id="KW-0408">Iron</keyword>
<evidence type="ECO:0000256" key="1">
    <source>
        <dbReference type="ARBA" id="ARBA00001966"/>
    </source>
</evidence>
<dbReference type="EMBL" id="CP073355">
    <property type="protein sequence ID" value="URA09176.1"/>
    <property type="molecule type" value="Genomic_DNA"/>
</dbReference>
<dbReference type="AlphaFoldDB" id="A0AAX3BAG4"/>
<dbReference type="RefSeq" id="WP_271434302.1">
    <property type="nucleotide sequence ID" value="NZ_CP073355.1"/>
</dbReference>
<gene>
    <name evidence="8" type="ORF">KDW03_06605</name>
</gene>
<dbReference type="GO" id="GO:0051539">
    <property type="term" value="F:4 iron, 4 sulfur cluster binding"/>
    <property type="evidence" value="ECO:0007669"/>
    <property type="project" value="UniProtKB-KW"/>
</dbReference>
<dbReference type="Gene3D" id="3.20.20.70">
    <property type="entry name" value="Aldolase class I"/>
    <property type="match status" value="1"/>
</dbReference>
<reference evidence="8" key="1">
    <citation type="submission" date="2021-04" db="EMBL/GenBank/DDBJ databases">
        <authorList>
            <person name="Postec A."/>
        </authorList>
    </citation>
    <scope>NUCLEOTIDE SEQUENCE</scope>
    <source>
        <strain evidence="8">F1F22</strain>
    </source>
</reference>
<dbReference type="SFLD" id="SFLDS00029">
    <property type="entry name" value="Radical_SAM"/>
    <property type="match status" value="1"/>
</dbReference>
<dbReference type="SFLD" id="SFLDG01094">
    <property type="entry name" value="Uncharacterised_Radical_SAM_Su"/>
    <property type="match status" value="1"/>
</dbReference>
<evidence type="ECO:0000256" key="4">
    <source>
        <dbReference type="ARBA" id="ARBA00022723"/>
    </source>
</evidence>
<keyword evidence="6" id="KW-0411">Iron-sulfur</keyword>
<name>A0AAX3BAG4_9SPIR</name>
<comment type="cofactor">
    <cofactor evidence="1">
        <name>[4Fe-4S] cluster</name>
        <dbReference type="ChEBI" id="CHEBI:49883"/>
    </cofactor>
</comment>
<dbReference type="InterPro" id="IPR013785">
    <property type="entry name" value="Aldolase_TIM"/>
</dbReference>
<evidence type="ECO:0000256" key="5">
    <source>
        <dbReference type="ARBA" id="ARBA00023004"/>
    </source>
</evidence>
<keyword evidence="2" id="KW-0004">4Fe-4S</keyword>
<dbReference type="PANTHER" id="PTHR30352:SF5">
    <property type="entry name" value="PYRUVATE FORMATE-LYASE 1-ACTIVATING ENZYME"/>
    <property type="match status" value="1"/>
</dbReference>
<feature type="domain" description="Radical SAM core" evidence="7">
    <location>
        <begin position="12"/>
        <end position="210"/>
    </location>
</feature>
<evidence type="ECO:0000256" key="6">
    <source>
        <dbReference type="ARBA" id="ARBA00023014"/>
    </source>
</evidence>
<dbReference type="SUPFAM" id="SSF102114">
    <property type="entry name" value="Radical SAM enzymes"/>
    <property type="match status" value="1"/>
</dbReference>
<reference evidence="8" key="2">
    <citation type="submission" date="2022-06" db="EMBL/GenBank/DDBJ databases">
        <title>Thermospira aquatica gen. nov., sp. nov.</title>
        <authorList>
            <person name="Ben Ali Gam Z."/>
            <person name="Labat M."/>
        </authorList>
    </citation>
    <scope>NUCLEOTIDE SEQUENCE</scope>
    <source>
        <strain evidence="8">F1F22</strain>
    </source>
</reference>
<organism evidence="8 9">
    <name type="scientific">Thermospira aquatica</name>
    <dbReference type="NCBI Taxonomy" id="2828656"/>
    <lineage>
        <taxon>Bacteria</taxon>
        <taxon>Pseudomonadati</taxon>
        <taxon>Spirochaetota</taxon>
        <taxon>Spirochaetia</taxon>
        <taxon>Brevinematales</taxon>
        <taxon>Thermospiraceae</taxon>
        <taxon>Thermospira</taxon>
    </lineage>
</organism>
<keyword evidence="3" id="KW-0949">S-adenosyl-L-methionine</keyword>
<dbReference type="InterPro" id="IPR007197">
    <property type="entry name" value="rSAM"/>
</dbReference>
<evidence type="ECO:0000313" key="9">
    <source>
        <dbReference type="Proteomes" id="UP001056539"/>
    </source>
</evidence>
<dbReference type="NCBIfam" id="TIGR02495">
    <property type="entry name" value="NrdG2"/>
    <property type="match status" value="1"/>
</dbReference>